<organism evidence="2 3">
    <name type="scientific">Plakobranchus ocellatus</name>
    <dbReference type="NCBI Taxonomy" id="259542"/>
    <lineage>
        <taxon>Eukaryota</taxon>
        <taxon>Metazoa</taxon>
        <taxon>Spiralia</taxon>
        <taxon>Lophotrochozoa</taxon>
        <taxon>Mollusca</taxon>
        <taxon>Gastropoda</taxon>
        <taxon>Heterobranchia</taxon>
        <taxon>Euthyneura</taxon>
        <taxon>Panpulmonata</taxon>
        <taxon>Sacoglossa</taxon>
        <taxon>Placobranchoidea</taxon>
        <taxon>Plakobranchidae</taxon>
        <taxon>Plakobranchus</taxon>
    </lineage>
</organism>
<protein>
    <submittedName>
        <fullName evidence="2">Uncharacterized protein</fullName>
    </submittedName>
</protein>
<proteinExistence type="predicted"/>
<feature type="region of interest" description="Disordered" evidence="1">
    <location>
        <begin position="53"/>
        <end position="93"/>
    </location>
</feature>
<comment type="caution">
    <text evidence="2">The sequence shown here is derived from an EMBL/GenBank/DDBJ whole genome shotgun (WGS) entry which is preliminary data.</text>
</comment>
<reference evidence="2 3" key="1">
    <citation type="journal article" date="2021" name="Elife">
        <title>Chloroplast acquisition without the gene transfer in kleptoplastic sea slugs, Plakobranchus ocellatus.</title>
        <authorList>
            <person name="Maeda T."/>
            <person name="Takahashi S."/>
            <person name="Yoshida T."/>
            <person name="Shimamura S."/>
            <person name="Takaki Y."/>
            <person name="Nagai Y."/>
            <person name="Toyoda A."/>
            <person name="Suzuki Y."/>
            <person name="Arimoto A."/>
            <person name="Ishii H."/>
            <person name="Satoh N."/>
            <person name="Nishiyama T."/>
            <person name="Hasebe M."/>
            <person name="Maruyama T."/>
            <person name="Minagawa J."/>
            <person name="Obokata J."/>
            <person name="Shigenobu S."/>
        </authorList>
    </citation>
    <scope>NUCLEOTIDE SEQUENCE [LARGE SCALE GENOMIC DNA]</scope>
</reference>
<keyword evidence="3" id="KW-1185">Reference proteome</keyword>
<gene>
    <name evidence="2" type="ORF">PoB_001932700</name>
</gene>
<name>A0AAV3ZBZ1_9GAST</name>
<dbReference type="Proteomes" id="UP000735302">
    <property type="component" value="Unassembled WGS sequence"/>
</dbReference>
<evidence type="ECO:0000313" key="3">
    <source>
        <dbReference type="Proteomes" id="UP000735302"/>
    </source>
</evidence>
<sequence>MLKWAMAIVKDKTNGDCRVWRARLNTSTVQSDCFTALQKDWFGFMYTASSQHGDLRLSGPPSGQGTSGGVQTYHRKVPADLREDSLATVPPTP</sequence>
<dbReference type="AlphaFoldDB" id="A0AAV3ZBZ1"/>
<feature type="compositionally biased region" description="Low complexity" evidence="1">
    <location>
        <begin position="59"/>
        <end position="72"/>
    </location>
</feature>
<evidence type="ECO:0000313" key="2">
    <source>
        <dbReference type="EMBL" id="GFN92821.1"/>
    </source>
</evidence>
<accession>A0AAV3ZBZ1</accession>
<dbReference type="EMBL" id="BLXT01002298">
    <property type="protein sequence ID" value="GFN92821.1"/>
    <property type="molecule type" value="Genomic_DNA"/>
</dbReference>
<evidence type="ECO:0000256" key="1">
    <source>
        <dbReference type="SAM" id="MobiDB-lite"/>
    </source>
</evidence>